<keyword evidence="5" id="KW-1185">Reference proteome</keyword>
<proteinExistence type="predicted"/>
<dbReference type="PANTHER" id="PTHR19853:SF0">
    <property type="entry name" value="WD REPEAT-CONTAINING PROTEIN 3"/>
    <property type="match status" value="1"/>
</dbReference>
<feature type="chain" id="PRO_5025370957" evidence="3">
    <location>
        <begin position="29"/>
        <end position="121"/>
    </location>
</feature>
<gene>
    <name evidence="4" type="ORF">Lalb_Chr20g0112421</name>
</gene>
<dbReference type="GO" id="GO:0030515">
    <property type="term" value="F:snoRNA binding"/>
    <property type="evidence" value="ECO:0007669"/>
    <property type="project" value="TreeGrafter"/>
</dbReference>
<keyword evidence="3" id="KW-0732">Signal</keyword>
<evidence type="ECO:0000313" key="4">
    <source>
        <dbReference type="EMBL" id="KAE9590894.1"/>
    </source>
</evidence>
<sequence>MQIFGVLQSVVVVILLSLDLMAVQSAAGIVLKKEQFFIEEEKEKRLEEIFEADLDNAFENKHVPKEEIPEEGAVALAGKKTQETLTATDLIIERLDIAEAENQQIAEHQVYTCRELLQSKY</sequence>
<dbReference type="OrthoDB" id="407922at2759"/>
<evidence type="ECO:0000256" key="3">
    <source>
        <dbReference type="SAM" id="SignalP"/>
    </source>
</evidence>
<reference evidence="5" key="1">
    <citation type="journal article" date="2020" name="Nat. Commun.">
        <title>Genome sequence of the cluster root forming white lupin.</title>
        <authorList>
            <person name="Hufnagel B."/>
            <person name="Marques A."/>
            <person name="Soriano A."/>
            <person name="Marques L."/>
            <person name="Divol F."/>
            <person name="Doumas P."/>
            <person name="Sallet E."/>
            <person name="Mancinotti D."/>
            <person name="Carrere S."/>
            <person name="Marande W."/>
            <person name="Arribat S."/>
            <person name="Keller J."/>
            <person name="Huneau C."/>
            <person name="Blein T."/>
            <person name="Aime D."/>
            <person name="Laguerre M."/>
            <person name="Taylor J."/>
            <person name="Schubert V."/>
            <person name="Nelson M."/>
            <person name="Geu-Flores F."/>
            <person name="Crespi M."/>
            <person name="Gallardo-Guerrero K."/>
            <person name="Delaux P.-M."/>
            <person name="Salse J."/>
            <person name="Berges H."/>
            <person name="Guyot R."/>
            <person name="Gouzy J."/>
            <person name="Peret B."/>
        </authorList>
    </citation>
    <scope>NUCLEOTIDE SEQUENCE [LARGE SCALE GENOMIC DNA]</scope>
    <source>
        <strain evidence="5">cv. Amiga</strain>
    </source>
</reference>
<keyword evidence="1" id="KW-0853">WD repeat</keyword>
<dbReference type="InterPro" id="IPR051570">
    <property type="entry name" value="TBC1_cilium_biogenesis"/>
</dbReference>
<organism evidence="4 5">
    <name type="scientific">Lupinus albus</name>
    <name type="common">White lupine</name>
    <name type="synonym">Lupinus termis</name>
    <dbReference type="NCBI Taxonomy" id="3870"/>
    <lineage>
        <taxon>Eukaryota</taxon>
        <taxon>Viridiplantae</taxon>
        <taxon>Streptophyta</taxon>
        <taxon>Embryophyta</taxon>
        <taxon>Tracheophyta</taxon>
        <taxon>Spermatophyta</taxon>
        <taxon>Magnoliopsida</taxon>
        <taxon>eudicotyledons</taxon>
        <taxon>Gunneridae</taxon>
        <taxon>Pentapetalae</taxon>
        <taxon>rosids</taxon>
        <taxon>fabids</taxon>
        <taxon>Fabales</taxon>
        <taxon>Fabaceae</taxon>
        <taxon>Papilionoideae</taxon>
        <taxon>50 kb inversion clade</taxon>
        <taxon>genistoids sensu lato</taxon>
        <taxon>core genistoids</taxon>
        <taxon>Genisteae</taxon>
        <taxon>Lupinus</taxon>
    </lineage>
</organism>
<dbReference type="PANTHER" id="PTHR19853">
    <property type="entry name" value="WD REPEAT CONTAINING PROTEIN 3 WDR3"/>
    <property type="match status" value="1"/>
</dbReference>
<dbReference type="GO" id="GO:0034388">
    <property type="term" value="C:Pwp2p-containing subcomplex of 90S preribosome"/>
    <property type="evidence" value="ECO:0007669"/>
    <property type="project" value="TreeGrafter"/>
</dbReference>
<dbReference type="EMBL" id="WOCE01000020">
    <property type="protein sequence ID" value="KAE9590894.1"/>
    <property type="molecule type" value="Genomic_DNA"/>
</dbReference>
<name>A0A6A4NT96_LUPAL</name>
<evidence type="ECO:0000313" key="5">
    <source>
        <dbReference type="Proteomes" id="UP000447434"/>
    </source>
</evidence>
<feature type="signal peptide" evidence="3">
    <location>
        <begin position="1"/>
        <end position="28"/>
    </location>
</feature>
<dbReference type="GO" id="GO:0032040">
    <property type="term" value="C:small-subunit processome"/>
    <property type="evidence" value="ECO:0007669"/>
    <property type="project" value="TreeGrafter"/>
</dbReference>
<dbReference type="Proteomes" id="UP000447434">
    <property type="component" value="Chromosome 20"/>
</dbReference>
<evidence type="ECO:0000256" key="2">
    <source>
        <dbReference type="ARBA" id="ARBA00022737"/>
    </source>
</evidence>
<dbReference type="AlphaFoldDB" id="A0A6A4NT96"/>
<protein>
    <submittedName>
        <fullName evidence="4">Uncharacterized protein</fullName>
    </submittedName>
</protein>
<keyword evidence="2" id="KW-0677">Repeat</keyword>
<comment type="caution">
    <text evidence="4">The sequence shown here is derived from an EMBL/GenBank/DDBJ whole genome shotgun (WGS) entry which is preliminary data.</text>
</comment>
<evidence type="ECO:0000256" key="1">
    <source>
        <dbReference type="ARBA" id="ARBA00022574"/>
    </source>
</evidence>
<dbReference type="GO" id="GO:0030490">
    <property type="term" value="P:maturation of SSU-rRNA"/>
    <property type="evidence" value="ECO:0007669"/>
    <property type="project" value="TreeGrafter"/>
</dbReference>
<accession>A0A6A4NT96</accession>